<keyword evidence="1 6" id="KW-0645">Protease</keyword>
<dbReference type="SMART" id="SM00020">
    <property type="entry name" value="Tryp_SPc"/>
    <property type="match status" value="1"/>
</dbReference>
<dbReference type="InterPro" id="IPR018114">
    <property type="entry name" value="TRYPSIN_HIS"/>
</dbReference>
<dbReference type="CDD" id="cd00190">
    <property type="entry name" value="Tryp_SPc"/>
    <property type="match status" value="1"/>
</dbReference>
<dbReference type="InterPro" id="IPR001254">
    <property type="entry name" value="Trypsin_dom"/>
</dbReference>
<sequence length="496" mass="54834">MIRRSQRDIEAGNKLLLRVVSLQMETLPNCVNDYLRIFTTTYNDVTQTFENRRLVRQICSHQGGDIVLSQDSLLIVFHSDSSIESSGFHLDLRSISDSCGGSVLTDGTIIFSPNYPNRYSPGLQCIWTITAPSSYYYVEVEFTKLQLNDSEGCRLDYLAIQAGNTSQRLCGIKTNSPRLQFNQSNLTLTFRTRLRRNNPTTGKGFSATVRFLPRYGRARPSECGVQSILPFGVGGPNTDRIVGGSEAIPGSWPWLVRIREANCGGALLSDRWILTAAHCLVGTAPRSIRTYDVNATIFSALMGRHDIQLPSINEQILRISKVVIHPEYRRFYPSRSRPFAFGVSGVPLNDIALIKLSTPVVFTPAIHPVCLPNQHVSVGYLCVVAGWGSRGSQRFSRRTPLHFAQVPILDNDICSSWPALHGAVTSTNLCAGYPGGGVDSCWGDSGGPLMCRGGDGVYYLHGVVSWGKGCGKPRQPGMYTKVRSYIDWIRRTTTND</sequence>
<dbReference type="FunFam" id="2.40.10.10:FF:000003">
    <property type="entry name" value="Transmembrane serine protease 3"/>
    <property type="match status" value="1"/>
</dbReference>
<dbReference type="InterPro" id="IPR033116">
    <property type="entry name" value="TRYPSIN_SER"/>
</dbReference>
<dbReference type="HOGENOM" id="CLU_549743_0_0_1"/>
<evidence type="ECO:0000256" key="1">
    <source>
        <dbReference type="ARBA" id="ARBA00022670"/>
    </source>
</evidence>
<dbReference type="PRINTS" id="PR00722">
    <property type="entry name" value="CHYMOTRYPSIN"/>
</dbReference>
<dbReference type="SMART" id="SM00042">
    <property type="entry name" value="CUB"/>
    <property type="match status" value="1"/>
</dbReference>
<dbReference type="InterPro" id="IPR000859">
    <property type="entry name" value="CUB_dom"/>
</dbReference>
<feature type="disulfide bond" evidence="5">
    <location>
        <begin position="153"/>
        <end position="170"/>
    </location>
</feature>
<dbReference type="PROSITE" id="PS01180">
    <property type="entry name" value="CUB"/>
    <property type="match status" value="2"/>
</dbReference>
<evidence type="ECO:0000256" key="2">
    <source>
        <dbReference type="ARBA" id="ARBA00022801"/>
    </source>
</evidence>
<dbReference type="Gene3D" id="2.40.10.10">
    <property type="entry name" value="Trypsin-like serine proteases"/>
    <property type="match status" value="1"/>
</dbReference>
<dbReference type="SUPFAM" id="SSF50494">
    <property type="entry name" value="Trypsin-like serine proteases"/>
    <property type="match status" value="1"/>
</dbReference>
<evidence type="ECO:0000259" key="8">
    <source>
        <dbReference type="PROSITE" id="PS50240"/>
    </source>
</evidence>
<dbReference type="AlphaFoldDB" id="F6S9V9"/>
<reference evidence="9" key="3">
    <citation type="submission" date="2025-08" db="UniProtKB">
        <authorList>
            <consortium name="Ensembl"/>
        </authorList>
    </citation>
    <scope>IDENTIFICATION</scope>
</reference>
<dbReference type="InParanoid" id="F6S9V9"/>
<keyword evidence="2 6" id="KW-0378">Hydrolase</keyword>
<dbReference type="PANTHER" id="PTHR24252">
    <property type="entry name" value="ACROSIN-RELATED"/>
    <property type="match status" value="1"/>
</dbReference>
<evidence type="ECO:0000313" key="10">
    <source>
        <dbReference type="Proteomes" id="UP000008144"/>
    </source>
</evidence>
<dbReference type="Gene3D" id="2.60.120.290">
    <property type="entry name" value="Spermadhesin, CUB domain"/>
    <property type="match status" value="2"/>
</dbReference>
<dbReference type="GO" id="GO:0008236">
    <property type="term" value="F:serine-type peptidase activity"/>
    <property type="evidence" value="ECO:0000318"/>
    <property type="project" value="GO_Central"/>
</dbReference>
<feature type="domain" description="CUB" evidence="7">
    <location>
        <begin position="99"/>
        <end position="212"/>
    </location>
</feature>
<dbReference type="InterPro" id="IPR009003">
    <property type="entry name" value="Peptidase_S1_PA"/>
</dbReference>
<organism evidence="9 10">
    <name type="scientific">Ciona intestinalis</name>
    <name type="common">Transparent sea squirt</name>
    <name type="synonym">Ascidia intestinalis</name>
    <dbReference type="NCBI Taxonomy" id="7719"/>
    <lineage>
        <taxon>Eukaryota</taxon>
        <taxon>Metazoa</taxon>
        <taxon>Chordata</taxon>
        <taxon>Tunicata</taxon>
        <taxon>Ascidiacea</taxon>
        <taxon>Phlebobranchia</taxon>
        <taxon>Cionidae</taxon>
        <taxon>Ciona</taxon>
    </lineage>
</organism>
<dbReference type="GO" id="GO:0006508">
    <property type="term" value="P:proteolysis"/>
    <property type="evidence" value="ECO:0007669"/>
    <property type="project" value="UniProtKB-KW"/>
</dbReference>
<dbReference type="Pfam" id="PF00431">
    <property type="entry name" value="CUB"/>
    <property type="match status" value="2"/>
</dbReference>
<keyword evidence="3 6" id="KW-0720">Serine protease</keyword>
<name>F6S9V9_CIOIN</name>
<keyword evidence="4 5" id="KW-1015">Disulfide bond</keyword>
<dbReference type="GO" id="GO:0004252">
    <property type="term" value="F:serine-type endopeptidase activity"/>
    <property type="evidence" value="ECO:0007669"/>
    <property type="project" value="InterPro"/>
</dbReference>
<feature type="domain" description="Peptidase S1" evidence="8">
    <location>
        <begin position="241"/>
        <end position="494"/>
    </location>
</feature>
<proteinExistence type="predicted"/>
<dbReference type="EMBL" id="EAAA01000826">
    <property type="status" value="NOT_ANNOTATED_CDS"/>
    <property type="molecule type" value="Genomic_DNA"/>
</dbReference>
<evidence type="ECO:0000256" key="5">
    <source>
        <dbReference type="PROSITE-ProRule" id="PRU00059"/>
    </source>
</evidence>
<accession>F6S9V9</accession>
<dbReference type="SUPFAM" id="SSF49854">
    <property type="entry name" value="Spermadhesin, CUB domain"/>
    <property type="match status" value="2"/>
</dbReference>
<evidence type="ECO:0000313" key="9">
    <source>
        <dbReference type="Ensembl" id="ENSCINP00000002671.3"/>
    </source>
</evidence>
<evidence type="ECO:0000256" key="4">
    <source>
        <dbReference type="ARBA" id="ARBA00023157"/>
    </source>
</evidence>
<dbReference type="STRING" id="7719.ENSCINP00000002671"/>
<reference evidence="9" key="4">
    <citation type="submission" date="2025-09" db="UniProtKB">
        <authorList>
            <consortium name="Ensembl"/>
        </authorList>
    </citation>
    <scope>IDENTIFICATION</scope>
</reference>
<keyword evidence="10" id="KW-1185">Reference proteome</keyword>
<dbReference type="GeneTree" id="ENSGT00940000162823"/>
<dbReference type="Pfam" id="PF00089">
    <property type="entry name" value="Trypsin"/>
    <property type="match status" value="1"/>
</dbReference>
<dbReference type="OMA" id="ISAYNVP"/>
<dbReference type="Proteomes" id="UP000008144">
    <property type="component" value="Chromosome 11"/>
</dbReference>
<protein>
    <submittedName>
        <fullName evidence="9">Uncharacterized protein</fullName>
    </submittedName>
</protein>
<dbReference type="PANTHER" id="PTHR24252:SF7">
    <property type="entry name" value="HYALIN"/>
    <property type="match status" value="1"/>
</dbReference>
<dbReference type="PROSITE" id="PS00134">
    <property type="entry name" value="TRYPSIN_HIS"/>
    <property type="match status" value="1"/>
</dbReference>
<reference evidence="9" key="2">
    <citation type="journal article" date="2008" name="Genome Biol.">
        <title>Improved genome assembly and evidence-based global gene model set for the chordate Ciona intestinalis: new insight into intron and operon populations.</title>
        <authorList>
            <person name="Satou Y."/>
            <person name="Mineta K."/>
            <person name="Ogasawara M."/>
            <person name="Sasakura Y."/>
            <person name="Shoguchi E."/>
            <person name="Ueno K."/>
            <person name="Yamada L."/>
            <person name="Matsumoto J."/>
            <person name="Wasserscheid J."/>
            <person name="Dewar K."/>
            <person name="Wiley G.B."/>
            <person name="Macmil S.L."/>
            <person name="Roe B.A."/>
            <person name="Zeller R.W."/>
            <person name="Hastings K.E."/>
            <person name="Lemaire P."/>
            <person name="Lindquist E."/>
            <person name="Endo T."/>
            <person name="Hotta K."/>
            <person name="Inaba K."/>
        </authorList>
    </citation>
    <scope>NUCLEOTIDE SEQUENCE [LARGE SCALE GENOMIC DNA]</scope>
    <source>
        <strain evidence="9">wild type</strain>
    </source>
</reference>
<reference evidence="10" key="1">
    <citation type="journal article" date="2002" name="Science">
        <title>The draft genome of Ciona intestinalis: insights into chordate and vertebrate origins.</title>
        <authorList>
            <person name="Dehal P."/>
            <person name="Satou Y."/>
            <person name="Campbell R.K."/>
            <person name="Chapman J."/>
            <person name="Degnan B."/>
            <person name="De Tomaso A."/>
            <person name="Davidson B."/>
            <person name="Di Gregorio A."/>
            <person name="Gelpke M."/>
            <person name="Goodstein D.M."/>
            <person name="Harafuji N."/>
            <person name="Hastings K.E."/>
            <person name="Ho I."/>
            <person name="Hotta K."/>
            <person name="Huang W."/>
            <person name="Kawashima T."/>
            <person name="Lemaire P."/>
            <person name="Martinez D."/>
            <person name="Meinertzhagen I.A."/>
            <person name="Necula S."/>
            <person name="Nonaka M."/>
            <person name="Putnam N."/>
            <person name="Rash S."/>
            <person name="Saiga H."/>
            <person name="Satake M."/>
            <person name="Terry A."/>
            <person name="Yamada L."/>
            <person name="Wang H.G."/>
            <person name="Awazu S."/>
            <person name="Azumi K."/>
            <person name="Boore J."/>
            <person name="Branno M."/>
            <person name="Chin-Bow S."/>
            <person name="DeSantis R."/>
            <person name="Doyle S."/>
            <person name="Francino P."/>
            <person name="Keys D.N."/>
            <person name="Haga S."/>
            <person name="Hayashi H."/>
            <person name="Hino K."/>
            <person name="Imai K.S."/>
            <person name="Inaba K."/>
            <person name="Kano S."/>
            <person name="Kobayashi K."/>
            <person name="Kobayashi M."/>
            <person name="Lee B.I."/>
            <person name="Makabe K.W."/>
            <person name="Manohar C."/>
            <person name="Matassi G."/>
            <person name="Medina M."/>
            <person name="Mochizuki Y."/>
            <person name="Mount S."/>
            <person name="Morishita T."/>
            <person name="Miura S."/>
            <person name="Nakayama A."/>
            <person name="Nishizaka S."/>
            <person name="Nomoto H."/>
            <person name="Ohta F."/>
            <person name="Oishi K."/>
            <person name="Rigoutsos I."/>
            <person name="Sano M."/>
            <person name="Sasaki A."/>
            <person name="Sasakura Y."/>
            <person name="Shoguchi E."/>
            <person name="Shin-i T."/>
            <person name="Spagnuolo A."/>
            <person name="Stainier D."/>
            <person name="Suzuki M.M."/>
            <person name="Tassy O."/>
            <person name="Takatori N."/>
            <person name="Tokuoka M."/>
            <person name="Yagi K."/>
            <person name="Yoshizaki F."/>
            <person name="Wada S."/>
            <person name="Zhang C."/>
            <person name="Hyatt P.D."/>
            <person name="Larimer F."/>
            <person name="Detter C."/>
            <person name="Doggett N."/>
            <person name="Glavina T."/>
            <person name="Hawkins T."/>
            <person name="Richardson P."/>
            <person name="Lucas S."/>
            <person name="Kohara Y."/>
            <person name="Levine M."/>
            <person name="Satoh N."/>
            <person name="Rokhsar D.S."/>
        </authorList>
    </citation>
    <scope>NUCLEOTIDE SEQUENCE [LARGE SCALE GENOMIC DNA]</scope>
</reference>
<feature type="domain" description="CUB" evidence="7">
    <location>
        <begin position="1"/>
        <end position="95"/>
    </location>
</feature>
<evidence type="ECO:0000256" key="3">
    <source>
        <dbReference type="ARBA" id="ARBA00022825"/>
    </source>
</evidence>
<evidence type="ECO:0000256" key="6">
    <source>
        <dbReference type="RuleBase" id="RU363034"/>
    </source>
</evidence>
<dbReference type="PROSITE" id="PS00135">
    <property type="entry name" value="TRYPSIN_SER"/>
    <property type="match status" value="1"/>
</dbReference>
<dbReference type="InterPro" id="IPR035914">
    <property type="entry name" value="Sperma_CUB_dom_sf"/>
</dbReference>
<dbReference type="CDD" id="cd00041">
    <property type="entry name" value="CUB"/>
    <property type="match status" value="2"/>
</dbReference>
<dbReference type="InterPro" id="IPR043504">
    <property type="entry name" value="Peptidase_S1_PA_chymotrypsin"/>
</dbReference>
<evidence type="ECO:0000259" key="7">
    <source>
        <dbReference type="PROSITE" id="PS01180"/>
    </source>
</evidence>
<dbReference type="Ensembl" id="ENSCINT00000002671.3">
    <property type="protein sequence ID" value="ENSCINP00000002671.3"/>
    <property type="gene ID" value="ENSCING00000001370.3"/>
</dbReference>
<comment type="caution">
    <text evidence="5">Lacks conserved residue(s) required for the propagation of feature annotation.</text>
</comment>
<dbReference type="InterPro" id="IPR001314">
    <property type="entry name" value="Peptidase_S1A"/>
</dbReference>
<dbReference type="PROSITE" id="PS50240">
    <property type="entry name" value="TRYPSIN_DOM"/>
    <property type="match status" value="1"/>
</dbReference>